<dbReference type="PROSITE" id="PS51186">
    <property type="entry name" value="GNAT"/>
    <property type="match status" value="1"/>
</dbReference>
<dbReference type="EMBL" id="JAHEPS010000003">
    <property type="protein sequence ID" value="MBT1444727.1"/>
    <property type="molecule type" value="Genomic_DNA"/>
</dbReference>
<keyword evidence="5" id="KW-1185">Reference proteome</keyword>
<dbReference type="CDD" id="cd04301">
    <property type="entry name" value="NAT_SF"/>
    <property type="match status" value="1"/>
</dbReference>
<comment type="caution">
    <text evidence="4">The sequence shown here is derived from an EMBL/GenBank/DDBJ whole genome shotgun (WGS) entry which is preliminary data.</text>
</comment>
<evidence type="ECO:0000256" key="2">
    <source>
        <dbReference type="ARBA" id="ARBA00023315"/>
    </source>
</evidence>
<organism evidence="4 5">
    <name type="scientific">Shewanella jiangmenensis</name>
    <dbReference type="NCBI Taxonomy" id="2837387"/>
    <lineage>
        <taxon>Bacteria</taxon>
        <taxon>Pseudomonadati</taxon>
        <taxon>Pseudomonadota</taxon>
        <taxon>Gammaproteobacteria</taxon>
        <taxon>Alteromonadales</taxon>
        <taxon>Shewanellaceae</taxon>
        <taxon>Shewanella</taxon>
    </lineage>
</organism>
<dbReference type="Gene3D" id="3.40.630.30">
    <property type="match status" value="1"/>
</dbReference>
<gene>
    <name evidence="4" type="ORF">KJI95_09360</name>
</gene>
<dbReference type="SUPFAM" id="SSF55729">
    <property type="entry name" value="Acyl-CoA N-acyltransferases (Nat)"/>
    <property type="match status" value="1"/>
</dbReference>
<name>A0ABS5V2Q5_9GAMM</name>
<evidence type="ECO:0000259" key="3">
    <source>
        <dbReference type="PROSITE" id="PS51186"/>
    </source>
</evidence>
<evidence type="ECO:0000256" key="1">
    <source>
        <dbReference type="ARBA" id="ARBA00022679"/>
    </source>
</evidence>
<dbReference type="Pfam" id="PF00583">
    <property type="entry name" value="Acetyltransf_1"/>
    <property type="match status" value="1"/>
</dbReference>
<accession>A0ABS5V2Q5</accession>
<keyword evidence="1 4" id="KW-0808">Transferase</keyword>
<dbReference type="Proteomes" id="UP001195903">
    <property type="component" value="Unassembled WGS sequence"/>
</dbReference>
<sequence>MEGAIVEDESADFAEAIKAQIAAFNAEHWDASKRRPLGLKSVDADGRLLGGISGRTFGNWCMIDYLWVDESCRGKGLGKALLAEAEALAKSRGCKALLLDTLDFQAPAFYLGRGYVEVWCQQDYPFDGGKRLYLVKAL</sequence>
<proteinExistence type="predicted"/>
<dbReference type="EC" id="2.3.1.-" evidence="4"/>
<evidence type="ECO:0000313" key="4">
    <source>
        <dbReference type="EMBL" id="MBT1444727.1"/>
    </source>
</evidence>
<protein>
    <submittedName>
        <fullName evidence="4">GNAT family N-acetyltransferase</fullName>
        <ecNumber evidence="4">2.3.1.-</ecNumber>
    </submittedName>
</protein>
<evidence type="ECO:0000313" key="5">
    <source>
        <dbReference type="Proteomes" id="UP001195903"/>
    </source>
</evidence>
<dbReference type="PANTHER" id="PTHR43877:SF2">
    <property type="entry name" value="AMINOALKYLPHOSPHONATE N-ACETYLTRANSFERASE-RELATED"/>
    <property type="match status" value="1"/>
</dbReference>
<dbReference type="InterPro" id="IPR050832">
    <property type="entry name" value="Bact_Acetyltransf"/>
</dbReference>
<dbReference type="PANTHER" id="PTHR43877">
    <property type="entry name" value="AMINOALKYLPHOSPHONATE N-ACETYLTRANSFERASE-RELATED-RELATED"/>
    <property type="match status" value="1"/>
</dbReference>
<dbReference type="InterPro" id="IPR016181">
    <property type="entry name" value="Acyl_CoA_acyltransferase"/>
</dbReference>
<feature type="domain" description="N-acetyltransferase" evidence="3">
    <location>
        <begin position="3"/>
        <end position="138"/>
    </location>
</feature>
<dbReference type="GO" id="GO:0016746">
    <property type="term" value="F:acyltransferase activity"/>
    <property type="evidence" value="ECO:0007669"/>
    <property type="project" value="UniProtKB-KW"/>
</dbReference>
<keyword evidence="2 4" id="KW-0012">Acyltransferase</keyword>
<reference evidence="4 5" key="1">
    <citation type="submission" date="2021-05" db="EMBL/GenBank/DDBJ databases">
        <title>Shewanella sp. JM162201.</title>
        <authorList>
            <person name="Xu S."/>
            <person name="Li A."/>
        </authorList>
    </citation>
    <scope>NUCLEOTIDE SEQUENCE [LARGE SCALE GENOMIC DNA]</scope>
    <source>
        <strain evidence="4 5">JM162201</strain>
    </source>
</reference>
<dbReference type="InterPro" id="IPR000182">
    <property type="entry name" value="GNAT_dom"/>
</dbReference>